<accession>A0AAF0Q3A7</accession>
<dbReference type="AlphaFoldDB" id="A0AAF0Q3A7"/>
<dbReference type="EMBL" id="CP133612">
    <property type="protein sequence ID" value="WMV13121.1"/>
    <property type="molecule type" value="Genomic_DNA"/>
</dbReference>
<dbReference type="PANTHER" id="PTHR36348">
    <property type="entry name" value="EXPRESSED PROTEIN"/>
    <property type="match status" value="1"/>
</dbReference>
<proteinExistence type="predicted"/>
<reference evidence="1" key="1">
    <citation type="submission" date="2023-08" db="EMBL/GenBank/DDBJ databases">
        <title>A de novo genome assembly of Solanum verrucosum Schlechtendal, a Mexican diploid species geographically isolated from the other diploid A-genome species in potato relatives.</title>
        <authorList>
            <person name="Hosaka K."/>
        </authorList>
    </citation>
    <scope>NUCLEOTIDE SEQUENCE</scope>
    <source>
        <tissue evidence="1">Young leaves</tissue>
    </source>
</reference>
<protein>
    <submittedName>
        <fullName evidence="1">Uncharacterized protein</fullName>
    </submittedName>
</protein>
<sequence length="391" mass="44821">MATILTLNPLAIRLFSSNSQRYSCYLHRTMRIGQAGIHFQTNYPVSFMGFLQFSKRRNFICAVSKDAEESFKKTVEVDRLIDTLREASDKELPQIVVENVLAFNESFWIRLAARADTCKSDDDKAWFHFLLFQLKDYEELALTVMSIVDRLVHKTNEKIEASTDVLKAILKPVIDEVEEISWPLRDPEALSLMEKEINQREQEGQLDEGFLAEVNAQLRQALSFSSMHILLFVFSLSLSLSSGRQITIDMENLLLKLKIITWTPEFSLFHATKDGDKPGLEAMLQKVLQLYASRVLSKRSYAKKGNEVLKAEQFLETIIKAPEEVWNKLLLDGMTLGKGDISPEELYTVIKKRMERTLIRTEGGSYQQRVLIEYLKGIESRAGEIVRVLQG</sequence>
<evidence type="ECO:0000313" key="2">
    <source>
        <dbReference type="Proteomes" id="UP001234989"/>
    </source>
</evidence>
<dbReference type="PANTHER" id="PTHR36348:SF1">
    <property type="entry name" value="EXPRESSED PROTEIN"/>
    <property type="match status" value="1"/>
</dbReference>
<name>A0AAF0Q3A7_SOLVR</name>
<keyword evidence="2" id="KW-1185">Reference proteome</keyword>
<gene>
    <name evidence="1" type="ORF">MTR67_006506</name>
</gene>
<dbReference type="Proteomes" id="UP001234989">
    <property type="component" value="Chromosome 1"/>
</dbReference>
<evidence type="ECO:0000313" key="1">
    <source>
        <dbReference type="EMBL" id="WMV13121.1"/>
    </source>
</evidence>
<organism evidence="1 2">
    <name type="scientific">Solanum verrucosum</name>
    <dbReference type="NCBI Taxonomy" id="315347"/>
    <lineage>
        <taxon>Eukaryota</taxon>
        <taxon>Viridiplantae</taxon>
        <taxon>Streptophyta</taxon>
        <taxon>Embryophyta</taxon>
        <taxon>Tracheophyta</taxon>
        <taxon>Spermatophyta</taxon>
        <taxon>Magnoliopsida</taxon>
        <taxon>eudicotyledons</taxon>
        <taxon>Gunneridae</taxon>
        <taxon>Pentapetalae</taxon>
        <taxon>asterids</taxon>
        <taxon>lamiids</taxon>
        <taxon>Solanales</taxon>
        <taxon>Solanaceae</taxon>
        <taxon>Solanoideae</taxon>
        <taxon>Solaneae</taxon>
        <taxon>Solanum</taxon>
    </lineage>
</organism>